<organism evidence="3 4">
    <name type="scientific">Candidatus Nomurabacteria bacterium RIFCSPHIGHO2_02_FULL_42_19</name>
    <dbReference type="NCBI Taxonomy" id="1801756"/>
    <lineage>
        <taxon>Bacteria</taxon>
        <taxon>Candidatus Nomuraibacteriota</taxon>
    </lineage>
</organism>
<keyword evidence="1" id="KW-1133">Transmembrane helix</keyword>
<keyword evidence="1" id="KW-0812">Transmembrane</keyword>
<dbReference type="GO" id="GO:0003993">
    <property type="term" value="F:acid phosphatase activity"/>
    <property type="evidence" value="ECO:0007669"/>
    <property type="project" value="InterPro"/>
</dbReference>
<protein>
    <recommendedName>
        <fullName evidence="2">Purple acid phosphatase N-terminal domain-containing protein</fullName>
    </recommendedName>
</protein>
<reference evidence="3 4" key="1">
    <citation type="journal article" date="2016" name="Nat. Commun.">
        <title>Thousands of microbial genomes shed light on interconnected biogeochemical processes in an aquifer system.</title>
        <authorList>
            <person name="Anantharaman K."/>
            <person name="Brown C.T."/>
            <person name="Hug L.A."/>
            <person name="Sharon I."/>
            <person name="Castelle C.J."/>
            <person name="Probst A.J."/>
            <person name="Thomas B.C."/>
            <person name="Singh A."/>
            <person name="Wilkins M.J."/>
            <person name="Karaoz U."/>
            <person name="Brodie E.L."/>
            <person name="Williams K.H."/>
            <person name="Hubbard S.S."/>
            <person name="Banfield J.F."/>
        </authorList>
    </citation>
    <scope>NUCLEOTIDE SEQUENCE [LARGE SCALE GENOMIC DNA]</scope>
</reference>
<accession>A0A1F6W2K2</accession>
<sequence>MNRNKLKKGNIGNKNFTQKVMFFITSGVILPVAIIVILLGFASNVFAQVSLEVTFDSDPLFDEANFLPGDEASGEVTVTNNSSEEQDILTEAINVSDNNNLGSQLNITIEDTGGPLYNDQLSDFLSTAGEVSLGIIAPGASRIFTYTISFIDFDDNSYQGKTLGFDVCVGFQGGDSHCGDTVIGGENGDGGGGSISGSGSSGSVALTIFDEQALDISNVGASGSATITWNTNKLATSQVIYGLLSDGPYILDVVEPYVNFFGYPLATTEDGTKVVNHSMLLTGLTSGETYLYRVVSRASPPTVSPEHQFTVPLLAQAGGPGLMLGASAGGTGNGEPEPAGSVLGETYPDTEEIPGLDKNLAAVFASGFGDILSICTLIALLILLVIYLIWRLWLRRKYEQSGVAEEEILNRFYLFFTGSLLLVILVLVALGYYCPIPILVVIFVISLGVYVYRKFMVK</sequence>
<evidence type="ECO:0000313" key="4">
    <source>
        <dbReference type="Proteomes" id="UP000179275"/>
    </source>
</evidence>
<feature type="transmembrane region" description="Helical" evidence="1">
    <location>
        <begin position="20"/>
        <end position="42"/>
    </location>
</feature>
<dbReference type="InterPro" id="IPR008963">
    <property type="entry name" value="Purple_acid_Pase-like_N"/>
</dbReference>
<dbReference type="InterPro" id="IPR015914">
    <property type="entry name" value="PAPs_N"/>
</dbReference>
<dbReference type="Proteomes" id="UP000179275">
    <property type="component" value="Unassembled WGS sequence"/>
</dbReference>
<evidence type="ECO:0000259" key="2">
    <source>
        <dbReference type="Pfam" id="PF16656"/>
    </source>
</evidence>
<proteinExistence type="predicted"/>
<dbReference type="SUPFAM" id="SSF49363">
    <property type="entry name" value="Purple acid phosphatase, N-terminal domain"/>
    <property type="match status" value="1"/>
</dbReference>
<feature type="transmembrane region" description="Helical" evidence="1">
    <location>
        <begin position="371"/>
        <end position="390"/>
    </location>
</feature>
<keyword evidence="1" id="KW-0472">Membrane</keyword>
<gene>
    <name evidence="3" type="ORF">A3C67_00565</name>
</gene>
<evidence type="ECO:0000256" key="1">
    <source>
        <dbReference type="SAM" id="Phobius"/>
    </source>
</evidence>
<evidence type="ECO:0000313" key="3">
    <source>
        <dbReference type="EMBL" id="OGI76064.1"/>
    </source>
</evidence>
<feature type="domain" description="Purple acid phosphatase N-terminal" evidence="2">
    <location>
        <begin position="216"/>
        <end position="310"/>
    </location>
</feature>
<comment type="caution">
    <text evidence="3">The sequence shown here is derived from an EMBL/GenBank/DDBJ whole genome shotgun (WGS) entry which is preliminary data.</text>
</comment>
<dbReference type="GO" id="GO:0046872">
    <property type="term" value="F:metal ion binding"/>
    <property type="evidence" value="ECO:0007669"/>
    <property type="project" value="InterPro"/>
</dbReference>
<name>A0A1F6W2K2_9BACT</name>
<feature type="transmembrane region" description="Helical" evidence="1">
    <location>
        <begin position="411"/>
        <end position="430"/>
    </location>
</feature>
<dbReference type="Pfam" id="PF16656">
    <property type="entry name" value="Pur_ac_phosph_N"/>
    <property type="match status" value="1"/>
</dbReference>
<feature type="transmembrane region" description="Helical" evidence="1">
    <location>
        <begin position="436"/>
        <end position="452"/>
    </location>
</feature>
<dbReference type="Gene3D" id="2.60.40.380">
    <property type="entry name" value="Purple acid phosphatase-like, N-terminal"/>
    <property type="match status" value="1"/>
</dbReference>
<dbReference type="STRING" id="1801756.A3C67_00565"/>
<dbReference type="AlphaFoldDB" id="A0A1F6W2K2"/>
<dbReference type="EMBL" id="MFUG01000012">
    <property type="protein sequence ID" value="OGI76064.1"/>
    <property type="molecule type" value="Genomic_DNA"/>
</dbReference>